<dbReference type="InterPro" id="IPR053781">
    <property type="entry name" value="F-box_AtFBL13-like"/>
</dbReference>
<dbReference type="OrthoDB" id="613853at2759"/>
<dbReference type="STRING" id="3775.A0A1Q3BV90"/>
<evidence type="ECO:0000259" key="1">
    <source>
        <dbReference type="PROSITE" id="PS50181"/>
    </source>
</evidence>
<sequence length="158" mass="18444">SELPNEILCSIISLLTVREDATTSVLSSKWRHLWKRTLNLNFDIRNKCEEFYPMSKFVGQDKEQLIQEPMSEFILWMDQLLQLYHGSKIEGLIILLSNEYACQSDEWIQFAASRKVQNITLDLSKPKNVCKLYCFLCQLFAEGRCFSLKHLSLTNCNL</sequence>
<dbReference type="Pfam" id="PF00646">
    <property type="entry name" value="F-box"/>
    <property type="match status" value="1"/>
</dbReference>
<dbReference type="InParanoid" id="A0A1Q3BV90"/>
<evidence type="ECO:0000313" key="3">
    <source>
        <dbReference type="Proteomes" id="UP000187406"/>
    </source>
</evidence>
<protein>
    <recommendedName>
        <fullName evidence="1">F-box domain-containing protein</fullName>
    </recommendedName>
</protein>
<dbReference type="FunCoup" id="A0A1Q3BV90">
    <property type="interactions" value="1908"/>
</dbReference>
<proteinExistence type="predicted"/>
<evidence type="ECO:0000313" key="2">
    <source>
        <dbReference type="EMBL" id="GAV71693.1"/>
    </source>
</evidence>
<dbReference type="AlphaFoldDB" id="A0A1Q3BV90"/>
<name>A0A1Q3BV90_CEPFO</name>
<dbReference type="InterPro" id="IPR001810">
    <property type="entry name" value="F-box_dom"/>
</dbReference>
<feature type="non-terminal residue" evidence="2">
    <location>
        <position position="158"/>
    </location>
</feature>
<dbReference type="InterPro" id="IPR036047">
    <property type="entry name" value="F-box-like_dom_sf"/>
</dbReference>
<dbReference type="Proteomes" id="UP000187406">
    <property type="component" value="Unassembled WGS sequence"/>
</dbReference>
<dbReference type="PANTHER" id="PTHR34145">
    <property type="entry name" value="OS02G0105600 PROTEIN"/>
    <property type="match status" value="1"/>
</dbReference>
<feature type="non-terminal residue" evidence="2">
    <location>
        <position position="1"/>
    </location>
</feature>
<comment type="caution">
    <text evidence="2">The sequence shown here is derived from an EMBL/GenBank/DDBJ whole genome shotgun (WGS) entry which is preliminary data.</text>
</comment>
<dbReference type="PROSITE" id="PS50181">
    <property type="entry name" value="FBOX"/>
    <property type="match status" value="1"/>
</dbReference>
<dbReference type="EMBL" id="BDDD01000931">
    <property type="protein sequence ID" value="GAV71693.1"/>
    <property type="molecule type" value="Genomic_DNA"/>
</dbReference>
<dbReference type="SUPFAM" id="SSF81383">
    <property type="entry name" value="F-box domain"/>
    <property type="match status" value="1"/>
</dbReference>
<keyword evidence="3" id="KW-1185">Reference proteome</keyword>
<dbReference type="InterPro" id="IPR053772">
    <property type="entry name" value="At1g61320/At1g61330-like"/>
</dbReference>
<feature type="domain" description="F-box" evidence="1">
    <location>
        <begin position="1"/>
        <end position="45"/>
    </location>
</feature>
<dbReference type="PANTHER" id="PTHR34145:SF68">
    <property type="entry name" value="FBD DOMAIN-CONTAINING PROTEIN"/>
    <property type="match status" value="1"/>
</dbReference>
<dbReference type="CDD" id="cd22160">
    <property type="entry name" value="F-box_AtFBL13-like"/>
    <property type="match status" value="1"/>
</dbReference>
<organism evidence="2 3">
    <name type="scientific">Cephalotus follicularis</name>
    <name type="common">Albany pitcher plant</name>
    <dbReference type="NCBI Taxonomy" id="3775"/>
    <lineage>
        <taxon>Eukaryota</taxon>
        <taxon>Viridiplantae</taxon>
        <taxon>Streptophyta</taxon>
        <taxon>Embryophyta</taxon>
        <taxon>Tracheophyta</taxon>
        <taxon>Spermatophyta</taxon>
        <taxon>Magnoliopsida</taxon>
        <taxon>eudicotyledons</taxon>
        <taxon>Gunneridae</taxon>
        <taxon>Pentapetalae</taxon>
        <taxon>rosids</taxon>
        <taxon>fabids</taxon>
        <taxon>Oxalidales</taxon>
        <taxon>Cephalotaceae</taxon>
        <taxon>Cephalotus</taxon>
    </lineage>
</organism>
<accession>A0A1Q3BV90</accession>
<reference evidence="3" key="1">
    <citation type="submission" date="2016-04" db="EMBL/GenBank/DDBJ databases">
        <title>Cephalotus genome sequencing.</title>
        <authorList>
            <person name="Fukushima K."/>
            <person name="Hasebe M."/>
            <person name="Fang X."/>
        </authorList>
    </citation>
    <scope>NUCLEOTIDE SEQUENCE [LARGE SCALE GENOMIC DNA]</scope>
    <source>
        <strain evidence="3">cv. St1</strain>
    </source>
</reference>
<gene>
    <name evidence="2" type="ORF">CFOL_v3_15183</name>
</gene>